<accession>A0A0R1VUG4</accession>
<dbReference type="STRING" id="1423807.FD16_GL002037"/>
<evidence type="ECO:0000313" key="1">
    <source>
        <dbReference type="EMBL" id="KRM09055.1"/>
    </source>
</evidence>
<dbReference type="Proteomes" id="UP000051820">
    <property type="component" value="Unassembled WGS sequence"/>
</dbReference>
<dbReference type="Pfam" id="PF08282">
    <property type="entry name" value="Hydrolase_3"/>
    <property type="match status" value="1"/>
</dbReference>
<sequence>MIKHIFSDMDGTLLNSGHKISDITIQFVRESNIPFTLVSGRAPQQMEEHINLLGLDSPQIGFNGGIIFSIKNNGSLHVLKESPMDINVCKNLLYILGVNFPEASLCFFDEYNCFTFKIDEGINMFREVSPQNPIIADINSFFSKNRKILKVTVICPKQNLIDKIISLLNSINLKTPI</sequence>
<comment type="caution">
    <text evidence="1">The sequence shown here is derived from an EMBL/GenBank/DDBJ whole genome shotgun (WGS) entry which is preliminary data.</text>
</comment>
<reference evidence="1 2" key="1">
    <citation type="journal article" date="2015" name="Genome Announc.">
        <title>Expanding the biotechnology potential of lactobacilli through comparative genomics of 213 strains and associated genera.</title>
        <authorList>
            <person name="Sun Z."/>
            <person name="Harris H.M."/>
            <person name="McCann A."/>
            <person name="Guo C."/>
            <person name="Argimon S."/>
            <person name="Zhang W."/>
            <person name="Yang X."/>
            <person name="Jeffery I.B."/>
            <person name="Cooney J.C."/>
            <person name="Kagawa T.F."/>
            <person name="Liu W."/>
            <person name="Song Y."/>
            <person name="Salvetti E."/>
            <person name="Wrobel A."/>
            <person name="Rasinkangas P."/>
            <person name="Parkhill J."/>
            <person name="Rea M.C."/>
            <person name="O'Sullivan O."/>
            <person name="Ritari J."/>
            <person name="Douillard F.P."/>
            <person name="Paul Ross R."/>
            <person name="Yang R."/>
            <person name="Briner A.E."/>
            <person name="Felis G.E."/>
            <person name="de Vos W.M."/>
            <person name="Barrangou R."/>
            <person name="Klaenhammer T.R."/>
            <person name="Caufield P.W."/>
            <person name="Cui Y."/>
            <person name="Zhang H."/>
            <person name="O'Toole P.W."/>
        </authorList>
    </citation>
    <scope>NUCLEOTIDE SEQUENCE [LARGE SCALE GENOMIC DNA]</scope>
    <source>
        <strain evidence="1 2">DSM 5007</strain>
    </source>
</reference>
<dbReference type="NCBIfam" id="TIGR01484">
    <property type="entry name" value="HAD-SF-IIB"/>
    <property type="match status" value="1"/>
</dbReference>
<dbReference type="GO" id="GO:0000287">
    <property type="term" value="F:magnesium ion binding"/>
    <property type="evidence" value="ECO:0007669"/>
    <property type="project" value="TreeGrafter"/>
</dbReference>
<dbReference type="GO" id="GO:0005829">
    <property type="term" value="C:cytosol"/>
    <property type="evidence" value="ECO:0007669"/>
    <property type="project" value="TreeGrafter"/>
</dbReference>
<dbReference type="PANTHER" id="PTHR10000:SF8">
    <property type="entry name" value="HAD SUPERFAMILY HYDROLASE-LIKE, TYPE 3"/>
    <property type="match status" value="1"/>
</dbReference>
<protein>
    <recommendedName>
        <fullName evidence="3">HAD superfamily hydrolase</fullName>
    </recommendedName>
</protein>
<proteinExistence type="predicted"/>
<organism evidence="1 2">
    <name type="scientific">Paucilactobacillus suebicus DSM 5007 = KCTC 3549</name>
    <dbReference type="NCBI Taxonomy" id="1423807"/>
    <lineage>
        <taxon>Bacteria</taxon>
        <taxon>Bacillati</taxon>
        <taxon>Bacillota</taxon>
        <taxon>Bacilli</taxon>
        <taxon>Lactobacillales</taxon>
        <taxon>Lactobacillaceae</taxon>
        <taxon>Paucilactobacillus</taxon>
    </lineage>
</organism>
<dbReference type="GO" id="GO:0016791">
    <property type="term" value="F:phosphatase activity"/>
    <property type="evidence" value="ECO:0007669"/>
    <property type="project" value="TreeGrafter"/>
</dbReference>
<dbReference type="PANTHER" id="PTHR10000">
    <property type="entry name" value="PHOSPHOSERINE PHOSPHATASE"/>
    <property type="match status" value="1"/>
</dbReference>
<dbReference type="InterPro" id="IPR023214">
    <property type="entry name" value="HAD_sf"/>
</dbReference>
<evidence type="ECO:0000313" key="2">
    <source>
        <dbReference type="Proteomes" id="UP000051820"/>
    </source>
</evidence>
<evidence type="ECO:0008006" key="3">
    <source>
        <dbReference type="Google" id="ProtNLM"/>
    </source>
</evidence>
<dbReference type="SUPFAM" id="SSF56784">
    <property type="entry name" value="HAD-like"/>
    <property type="match status" value="1"/>
</dbReference>
<dbReference type="RefSeq" id="WP_056938565.1">
    <property type="nucleotide sequence ID" value="NZ_AZGF01000050.1"/>
</dbReference>
<gene>
    <name evidence="1" type="ORF">FD16_GL002037</name>
</gene>
<dbReference type="AlphaFoldDB" id="A0A0R1VUG4"/>
<keyword evidence="2" id="KW-1185">Reference proteome</keyword>
<dbReference type="InterPro" id="IPR036412">
    <property type="entry name" value="HAD-like_sf"/>
</dbReference>
<dbReference type="InterPro" id="IPR006379">
    <property type="entry name" value="HAD-SF_hydro_IIB"/>
</dbReference>
<dbReference type="Gene3D" id="3.40.50.1000">
    <property type="entry name" value="HAD superfamily/HAD-like"/>
    <property type="match status" value="1"/>
</dbReference>
<name>A0A0R1VUG4_9LACO</name>
<dbReference type="EMBL" id="AZGF01000050">
    <property type="protein sequence ID" value="KRM09055.1"/>
    <property type="molecule type" value="Genomic_DNA"/>
</dbReference>
<dbReference type="PATRIC" id="fig|1423807.3.peg.2089"/>
<dbReference type="Gene3D" id="3.30.1240.10">
    <property type="match status" value="1"/>
</dbReference>